<accession>D7BFS4</accession>
<gene>
    <name evidence="1" type="ordered locus">Mesil_1749</name>
</gene>
<evidence type="ECO:0000313" key="1">
    <source>
        <dbReference type="EMBL" id="ADH63627.1"/>
    </source>
</evidence>
<dbReference type="KEGG" id="msv:Mesil_1749"/>
<dbReference type="Proteomes" id="UP000001916">
    <property type="component" value="Chromosome"/>
</dbReference>
<reference evidence="1 2" key="1">
    <citation type="journal article" date="2010" name="Stand. Genomic Sci.">
        <title>Complete genome sequence of Meiothermus silvanus type strain (VI-R2).</title>
        <authorList>
            <person name="Sikorski J."/>
            <person name="Tindall B.J."/>
            <person name="Lowry S."/>
            <person name="Lucas S."/>
            <person name="Nolan M."/>
            <person name="Copeland A."/>
            <person name="Glavina Del Rio T."/>
            <person name="Tice H."/>
            <person name="Cheng J.F."/>
            <person name="Han C."/>
            <person name="Pitluck S."/>
            <person name="Liolios K."/>
            <person name="Ivanova N."/>
            <person name="Mavromatis K."/>
            <person name="Mikhailova N."/>
            <person name="Pati A."/>
            <person name="Goodwin L."/>
            <person name="Chen A."/>
            <person name="Palaniappan K."/>
            <person name="Land M."/>
            <person name="Hauser L."/>
            <person name="Chang Y.J."/>
            <person name="Jeffries C.D."/>
            <person name="Rohde M."/>
            <person name="Goker M."/>
            <person name="Woyke T."/>
            <person name="Bristow J."/>
            <person name="Eisen J.A."/>
            <person name="Markowitz V."/>
            <person name="Hugenholtz P."/>
            <person name="Kyrpides N.C."/>
            <person name="Klenk H.P."/>
            <person name="Lapidus A."/>
        </authorList>
    </citation>
    <scope>NUCLEOTIDE SEQUENCE [LARGE SCALE GENOMIC DNA]</scope>
    <source>
        <strain evidence="2">ATCC 700542 / DSM 9946 / VI-R2</strain>
    </source>
</reference>
<dbReference type="EMBL" id="CP002042">
    <property type="protein sequence ID" value="ADH63627.1"/>
    <property type="molecule type" value="Genomic_DNA"/>
</dbReference>
<sequence>MIRWLIRGFVLVVGRIALPIISPERLGGRL</sequence>
<organism evidence="1 2">
    <name type="scientific">Allomeiothermus silvanus (strain ATCC 700542 / DSM 9946 / NBRC 106475 / NCIMB 13440 / VI-R2)</name>
    <name type="common">Thermus silvanus</name>
    <dbReference type="NCBI Taxonomy" id="526227"/>
    <lineage>
        <taxon>Bacteria</taxon>
        <taxon>Thermotogati</taxon>
        <taxon>Deinococcota</taxon>
        <taxon>Deinococci</taxon>
        <taxon>Thermales</taxon>
        <taxon>Thermaceae</taxon>
        <taxon>Allomeiothermus</taxon>
    </lineage>
</organism>
<dbReference type="AlphaFoldDB" id="D7BFS4"/>
<evidence type="ECO:0000313" key="2">
    <source>
        <dbReference type="Proteomes" id="UP000001916"/>
    </source>
</evidence>
<name>D7BFS4_ALLS1</name>
<dbReference type="STRING" id="526227.Mesil_1749"/>
<keyword evidence="2" id="KW-1185">Reference proteome</keyword>
<proteinExistence type="predicted"/>
<protein>
    <submittedName>
        <fullName evidence="1">Uncharacterized protein</fullName>
    </submittedName>
</protein>
<dbReference type="HOGENOM" id="CLU_3404318_0_0_0"/>